<organism evidence="3 4">
    <name type="scientific">Mycena venus</name>
    <dbReference type="NCBI Taxonomy" id="2733690"/>
    <lineage>
        <taxon>Eukaryota</taxon>
        <taxon>Fungi</taxon>
        <taxon>Dikarya</taxon>
        <taxon>Basidiomycota</taxon>
        <taxon>Agaricomycotina</taxon>
        <taxon>Agaricomycetes</taxon>
        <taxon>Agaricomycetidae</taxon>
        <taxon>Agaricales</taxon>
        <taxon>Marasmiineae</taxon>
        <taxon>Mycenaceae</taxon>
        <taxon>Mycena</taxon>
    </lineage>
</organism>
<feature type="region of interest" description="Disordered" evidence="1">
    <location>
        <begin position="181"/>
        <end position="206"/>
    </location>
</feature>
<dbReference type="Proteomes" id="UP000620124">
    <property type="component" value="Unassembled WGS sequence"/>
</dbReference>
<accession>A0A8H6Y7G7</accession>
<comment type="caution">
    <text evidence="3">The sequence shown here is derived from an EMBL/GenBank/DDBJ whole genome shotgun (WGS) entry which is preliminary data.</text>
</comment>
<feature type="chain" id="PRO_5034840722" evidence="2">
    <location>
        <begin position="23"/>
        <end position="265"/>
    </location>
</feature>
<evidence type="ECO:0000256" key="2">
    <source>
        <dbReference type="SAM" id="SignalP"/>
    </source>
</evidence>
<feature type="compositionally biased region" description="Polar residues" evidence="1">
    <location>
        <begin position="181"/>
        <end position="194"/>
    </location>
</feature>
<reference evidence="3" key="1">
    <citation type="submission" date="2020-05" db="EMBL/GenBank/DDBJ databases">
        <title>Mycena genomes resolve the evolution of fungal bioluminescence.</title>
        <authorList>
            <person name="Tsai I.J."/>
        </authorList>
    </citation>
    <scope>NUCLEOTIDE SEQUENCE</scope>
    <source>
        <strain evidence="3">CCC161011</strain>
    </source>
</reference>
<proteinExistence type="predicted"/>
<gene>
    <name evidence="3" type="ORF">MVEN_01043900</name>
</gene>
<evidence type="ECO:0000313" key="4">
    <source>
        <dbReference type="Proteomes" id="UP000620124"/>
    </source>
</evidence>
<dbReference type="OrthoDB" id="4584900at2759"/>
<protein>
    <submittedName>
        <fullName evidence="3">Uncharacterized protein</fullName>
    </submittedName>
</protein>
<sequence length="265" mass="28095">MQASLFKVFSLLALVAISGALASPLPAPSLAVRAMLPGCTTANGIEICNNTRRSYHEGPSRDRVPAGLTNGERLARHLPLKPPTRRSSARRAVASPAAPPANRGYIQVLTTYAQRQYLVQPSIDDALLVAPSGDRNLVTLNSDIPSLALLGLVQSRGDTSSGLAKGISNYLYLASTEQTPPNATPQNVGNSFSSVPGGPLPSESAVWTHDPVTHTLKAHWINSDGSPAPTIAFTHGPAIYLGDPEAFYQAHEVPVRKIAFVFMAM</sequence>
<dbReference type="EMBL" id="JACAZI010000008">
    <property type="protein sequence ID" value="KAF7353596.1"/>
    <property type="molecule type" value="Genomic_DNA"/>
</dbReference>
<dbReference type="AlphaFoldDB" id="A0A8H6Y7G7"/>
<evidence type="ECO:0000313" key="3">
    <source>
        <dbReference type="EMBL" id="KAF7353596.1"/>
    </source>
</evidence>
<keyword evidence="4" id="KW-1185">Reference proteome</keyword>
<keyword evidence="2" id="KW-0732">Signal</keyword>
<name>A0A8H6Y7G7_9AGAR</name>
<feature type="signal peptide" evidence="2">
    <location>
        <begin position="1"/>
        <end position="22"/>
    </location>
</feature>
<evidence type="ECO:0000256" key="1">
    <source>
        <dbReference type="SAM" id="MobiDB-lite"/>
    </source>
</evidence>